<accession>A0A318ERW0</accession>
<dbReference type="NCBIfam" id="TIGR01484">
    <property type="entry name" value="HAD-SF-IIB"/>
    <property type="match status" value="1"/>
</dbReference>
<dbReference type="NCBIfam" id="TIGR00099">
    <property type="entry name" value="Cof-subfamily"/>
    <property type="match status" value="1"/>
</dbReference>
<evidence type="ECO:0008006" key="3">
    <source>
        <dbReference type="Google" id="ProtNLM"/>
    </source>
</evidence>
<dbReference type="Proteomes" id="UP000247523">
    <property type="component" value="Unassembled WGS sequence"/>
</dbReference>
<dbReference type="CDD" id="cd07516">
    <property type="entry name" value="HAD_Pase"/>
    <property type="match status" value="1"/>
</dbReference>
<evidence type="ECO:0000313" key="2">
    <source>
        <dbReference type="Proteomes" id="UP000247523"/>
    </source>
</evidence>
<dbReference type="RefSeq" id="WP_170122922.1">
    <property type="nucleotide sequence ID" value="NZ_QICS01000002.1"/>
</dbReference>
<sequence length="292" mass="33208">MIKLVAVDLDGTFLNNRREVSKKNIEMIKKIQAMGIKFVANTGRTYEGVQYVLDPTQIQCDCICMNGGAVYDTEGKLMKASYMDPAQVKDILNCINQKEYFIEFNTQARTCVTISKENAEQFIRGWMALYNNGDTSSIDEAKIVSDIKRLKNSFLYVKDIDEIYQKGHKIIKITISHKDRDKIQKLREKFSQNPKISVAASFHTNIEITDVNADKGSALETFAAKRNIKMEEVMAFGDSLNDYSMLKREFGYTVAMGNAIDKIKNTAKYQTKTNEEDGVAYFINKIVLNNES</sequence>
<reference evidence="1 2" key="1">
    <citation type="submission" date="2018-05" db="EMBL/GenBank/DDBJ databases">
        <title>Genomic Encyclopedia of Type Strains, Phase IV (KMG-IV): sequencing the most valuable type-strain genomes for metagenomic binning, comparative biology and taxonomic classification.</title>
        <authorList>
            <person name="Goeker M."/>
        </authorList>
    </citation>
    <scope>NUCLEOTIDE SEQUENCE [LARGE SCALE GENOMIC DNA]</scope>
    <source>
        <strain evidence="1 2">DSM 28816</strain>
    </source>
</reference>
<gene>
    <name evidence="1" type="ORF">C8E03_102511</name>
</gene>
<dbReference type="AlphaFoldDB" id="A0A318ERW0"/>
<dbReference type="GO" id="GO:0016791">
    <property type="term" value="F:phosphatase activity"/>
    <property type="evidence" value="ECO:0007669"/>
    <property type="project" value="TreeGrafter"/>
</dbReference>
<proteinExistence type="predicted"/>
<dbReference type="InterPro" id="IPR023214">
    <property type="entry name" value="HAD_sf"/>
</dbReference>
<dbReference type="EMBL" id="QICS01000002">
    <property type="protein sequence ID" value="PXV93736.1"/>
    <property type="molecule type" value="Genomic_DNA"/>
</dbReference>
<dbReference type="Gene3D" id="3.30.1240.10">
    <property type="match status" value="1"/>
</dbReference>
<dbReference type="Gene3D" id="3.40.50.1000">
    <property type="entry name" value="HAD superfamily/HAD-like"/>
    <property type="match status" value="1"/>
</dbReference>
<dbReference type="PANTHER" id="PTHR10000:SF55">
    <property type="entry name" value="5-AMINO-6-(5-PHOSPHO-D-RIBITYLAMINO)URACIL PHOSPHATASE YCSE"/>
    <property type="match status" value="1"/>
</dbReference>
<dbReference type="SFLD" id="SFLDG01144">
    <property type="entry name" value="C2.B.4:_PGP_Like"/>
    <property type="match status" value="1"/>
</dbReference>
<protein>
    <recommendedName>
        <fullName evidence="3">HAD family phosphatase</fullName>
    </recommendedName>
</protein>
<dbReference type="InterPro" id="IPR006379">
    <property type="entry name" value="HAD-SF_hydro_IIB"/>
</dbReference>
<comment type="caution">
    <text evidence="1">The sequence shown here is derived from an EMBL/GenBank/DDBJ whole genome shotgun (WGS) entry which is preliminary data.</text>
</comment>
<dbReference type="InterPro" id="IPR036412">
    <property type="entry name" value="HAD-like_sf"/>
</dbReference>
<dbReference type="SFLD" id="SFLDG01140">
    <property type="entry name" value="C2.B:_Phosphomannomutase_and_P"/>
    <property type="match status" value="1"/>
</dbReference>
<dbReference type="SUPFAM" id="SSF56784">
    <property type="entry name" value="HAD-like"/>
    <property type="match status" value="1"/>
</dbReference>
<dbReference type="InterPro" id="IPR000150">
    <property type="entry name" value="Cof"/>
</dbReference>
<organism evidence="1 2">
    <name type="scientific">Lachnotalea glycerini</name>
    <dbReference type="NCBI Taxonomy" id="1763509"/>
    <lineage>
        <taxon>Bacteria</taxon>
        <taxon>Bacillati</taxon>
        <taxon>Bacillota</taxon>
        <taxon>Clostridia</taxon>
        <taxon>Lachnospirales</taxon>
        <taxon>Lachnospiraceae</taxon>
        <taxon>Lachnotalea</taxon>
    </lineage>
</organism>
<dbReference type="PANTHER" id="PTHR10000">
    <property type="entry name" value="PHOSPHOSERINE PHOSPHATASE"/>
    <property type="match status" value="1"/>
</dbReference>
<evidence type="ECO:0000313" key="1">
    <source>
        <dbReference type="EMBL" id="PXV93736.1"/>
    </source>
</evidence>
<name>A0A318ERW0_9FIRM</name>
<dbReference type="GO" id="GO:0000287">
    <property type="term" value="F:magnesium ion binding"/>
    <property type="evidence" value="ECO:0007669"/>
    <property type="project" value="TreeGrafter"/>
</dbReference>
<dbReference type="GO" id="GO:0005829">
    <property type="term" value="C:cytosol"/>
    <property type="evidence" value="ECO:0007669"/>
    <property type="project" value="TreeGrafter"/>
</dbReference>
<dbReference type="SFLD" id="SFLDS00003">
    <property type="entry name" value="Haloacid_Dehalogenase"/>
    <property type="match status" value="1"/>
</dbReference>
<dbReference type="Pfam" id="PF08282">
    <property type="entry name" value="Hydrolase_3"/>
    <property type="match status" value="1"/>
</dbReference>